<evidence type="ECO:0000313" key="4">
    <source>
        <dbReference type="Proteomes" id="UP001515480"/>
    </source>
</evidence>
<keyword evidence="4" id="KW-1185">Reference proteome</keyword>
<accession>A0AB34JD44</accession>
<dbReference type="EMBL" id="JBGBPQ010000010">
    <property type="protein sequence ID" value="KAL1519243.1"/>
    <property type="molecule type" value="Genomic_DNA"/>
</dbReference>
<reference evidence="3 4" key="1">
    <citation type="journal article" date="2024" name="Science">
        <title>Giant polyketide synthase enzymes in the biosynthesis of giant marine polyether toxins.</title>
        <authorList>
            <person name="Fallon T.R."/>
            <person name="Shende V.V."/>
            <person name="Wierzbicki I.H."/>
            <person name="Pendleton A.L."/>
            <person name="Watervoot N.F."/>
            <person name="Auber R.P."/>
            <person name="Gonzalez D.J."/>
            <person name="Wisecaver J.H."/>
            <person name="Moore B.S."/>
        </authorList>
    </citation>
    <scope>NUCLEOTIDE SEQUENCE [LARGE SCALE GENOMIC DNA]</scope>
    <source>
        <strain evidence="3 4">12B1</strain>
    </source>
</reference>
<feature type="region of interest" description="Disordered" evidence="1">
    <location>
        <begin position="1"/>
        <end position="40"/>
    </location>
</feature>
<dbReference type="Pfam" id="PF07059">
    <property type="entry name" value="EDR2_C"/>
    <property type="match status" value="1"/>
</dbReference>
<dbReference type="PANTHER" id="PTHR31558">
    <property type="entry name" value="CW14 PROTEIN"/>
    <property type="match status" value="1"/>
</dbReference>
<evidence type="ECO:0000256" key="1">
    <source>
        <dbReference type="SAM" id="MobiDB-lite"/>
    </source>
</evidence>
<gene>
    <name evidence="3" type="ORF">AB1Y20_003502</name>
</gene>
<dbReference type="Proteomes" id="UP001515480">
    <property type="component" value="Unassembled WGS sequence"/>
</dbReference>
<proteinExistence type="predicted"/>
<name>A0AB34JD44_PRYPA</name>
<dbReference type="AlphaFoldDB" id="A0AB34JD44"/>
<comment type="caution">
    <text evidence="3">The sequence shown here is derived from an EMBL/GenBank/DDBJ whole genome shotgun (WGS) entry which is preliminary data.</text>
</comment>
<dbReference type="InterPro" id="IPR009769">
    <property type="entry name" value="EDR2_C"/>
</dbReference>
<feature type="domain" description="Protein ENHANCED DISEASE RESISTANCE 2 C-terminal" evidence="2">
    <location>
        <begin position="134"/>
        <end position="370"/>
    </location>
</feature>
<organism evidence="3 4">
    <name type="scientific">Prymnesium parvum</name>
    <name type="common">Toxic golden alga</name>
    <dbReference type="NCBI Taxonomy" id="97485"/>
    <lineage>
        <taxon>Eukaryota</taxon>
        <taxon>Haptista</taxon>
        <taxon>Haptophyta</taxon>
        <taxon>Prymnesiophyceae</taxon>
        <taxon>Prymnesiales</taxon>
        <taxon>Prymnesiaceae</taxon>
        <taxon>Prymnesium</taxon>
    </lineage>
</organism>
<protein>
    <recommendedName>
        <fullName evidence="2">Protein ENHANCED DISEASE RESISTANCE 2 C-terminal domain-containing protein</fullName>
    </recommendedName>
</protein>
<evidence type="ECO:0000313" key="3">
    <source>
        <dbReference type="EMBL" id="KAL1519243.1"/>
    </source>
</evidence>
<evidence type="ECO:0000259" key="2">
    <source>
        <dbReference type="Pfam" id="PF07059"/>
    </source>
</evidence>
<sequence>MRCALCVAQPSRPRPKPASASALDLPRLRRRYGDESQPPRAVAKAFVCESPLASPLPTPLPAKEPRVAPPAVAALAPPLAYVQPSDEPSLSSRGAVQPSAVSEAAASDPLYKPWAPYAGFSLTHMRKPAELADGDGADFSVRVGPAYNRHGKKAPSAKHVYEPRSIDVFKGSKIRYRLFERMNLHPPPDAALPNDTGLPRRLVVNTIIPAEAPKLMGQGFDGPCYQMVLTFTTTAERLRQWKASGSAACDLFQRFYDESTTDPPTIAMKERWKLLAKIDNMKQLGLNMFERYNGKPALITKSGSMHRADDLLEVAMNTFRFGLITRRGVWTLLPRLPEMNFHFAVTVEGRDEDHSLPEQVLAAVRVKKMDFISSAIDPGDFTGFV</sequence>